<proteinExistence type="predicted"/>
<evidence type="ECO:0000256" key="1">
    <source>
        <dbReference type="SAM" id="MobiDB-lite"/>
    </source>
</evidence>
<evidence type="ECO:0000313" key="2">
    <source>
        <dbReference type="EMBL" id="CAI9174027.1"/>
    </source>
</evidence>
<keyword evidence="3" id="KW-1185">Reference proteome</keyword>
<name>A0ABN8ZMM2_RANTA</name>
<organism evidence="2 3">
    <name type="scientific">Rangifer tarandus platyrhynchus</name>
    <name type="common">Svalbard reindeer</name>
    <dbReference type="NCBI Taxonomy" id="3082113"/>
    <lineage>
        <taxon>Eukaryota</taxon>
        <taxon>Metazoa</taxon>
        <taxon>Chordata</taxon>
        <taxon>Craniata</taxon>
        <taxon>Vertebrata</taxon>
        <taxon>Euteleostomi</taxon>
        <taxon>Mammalia</taxon>
        <taxon>Eutheria</taxon>
        <taxon>Laurasiatheria</taxon>
        <taxon>Artiodactyla</taxon>
        <taxon>Ruminantia</taxon>
        <taxon>Pecora</taxon>
        <taxon>Cervidae</taxon>
        <taxon>Odocoileinae</taxon>
        <taxon>Rangifer</taxon>
    </lineage>
</organism>
<gene>
    <name evidence="2" type="ORF">MRATA1EN1_LOCUS22989</name>
</gene>
<accession>A0ABN8ZMM2</accession>
<dbReference type="EMBL" id="OX459940">
    <property type="protein sequence ID" value="CAI9174027.1"/>
    <property type="molecule type" value="Genomic_DNA"/>
</dbReference>
<dbReference type="Proteomes" id="UP001176941">
    <property type="component" value="Chromosome 4"/>
</dbReference>
<sequence>MPRAFNPCSPWARPSHHVVRCVQGCTRRPDSLSFTEPQTRLPPAAPSVTGRDPQGTVRAQRLGADSSCDCKSVAYLEVLCRETSQTEKDNHCVVSLIHRVLKKNRSQTHGNRGPWLPEAPGEAGLPASATPQAPFFSPSTSSLCCEKRAAAWKSDARGGLRASLCRSHARPRLPAQTRGLGPPV</sequence>
<feature type="region of interest" description="Disordered" evidence="1">
    <location>
        <begin position="32"/>
        <end position="55"/>
    </location>
</feature>
<reference evidence="2" key="1">
    <citation type="submission" date="2023-04" db="EMBL/GenBank/DDBJ databases">
        <authorList>
            <consortium name="ELIXIR-Norway"/>
        </authorList>
    </citation>
    <scope>NUCLEOTIDE SEQUENCE [LARGE SCALE GENOMIC DNA]</scope>
</reference>
<evidence type="ECO:0000313" key="3">
    <source>
        <dbReference type="Proteomes" id="UP001176941"/>
    </source>
</evidence>
<protein>
    <submittedName>
        <fullName evidence="2">Uncharacterized protein</fullName>
    </submittedName>
</protein>